<dbReference type="CDD" id="cd12148">
    <property type="entry name" value="fungal_TF_MHR"/>
    <property type="match status" value="1"/>
</dbReference>
<dbReference type="PROSITE" id="PS50048">
    <property type="entry name" value="ZN2_CY6_FUNGAL_2"/>
    <property type="match status" value="1"/>
</dbReference>
<evidence type="ECO:0000259" key="7">
    <source>
        <dbReference type="PROSITE" id="PS50048"/>
    </source>
</evidence>
<dbReference type="EMBL" id="BOLY01000001">
    <property type="protein sequence ID" value="GIZ36627.1"/>
    <property type="molecule type" value="Genomic_DNA"/>
</dbReference>
<evidence type="ECO:0000256" key="5">
    <source>
        <dbReference type="ARBA" id="ARBA00023163"/>
    </source>
</evidence>
<evidence type="ECO:0000256" key="6">
    <source>
        <dbReference type="ARBA" id="ARBA00023242"/>
    </source>
</evidence>
<dbReference type="GO" id="GO:0005634">
    <property type="term" value="C:nucleus"/>
    <property type="evidence" value="ECO:0007669"/>
    <property type="project" value="UniProtKB-SubCell"/>
</dbReference>
<evidence type="ECO:0000256" key="1">
    <source>
        <dbReference type="ARBA" id="ARBA00004123"/>
    </source>
</evidence>
<reference evidence="8 9" key="1">
    <citation type="submission" date="2021-01" db="EMBL/GenBank/DDBJ databases">
        <title>Cercospora kikuchii MAFF 305040 whole genome shotgun sequence.</title>
        <authorList>
            <person name="Kashiwa T."/>
            <person name="Suzuki T."/>
        </authorList>
    </citation>
    <scope>NUCLEOTIDE SEQUENCE [LARGE SCALE GENOMIC DNA]</scope>
    <source>
        <strain evidence="8 9">MAFF 305040</strain>
    </source>
</reference>
<dbReference type="GO" id="GO:0043565">
    <property type="term" value="F:sequence-specific DNA binding"/>
    <property type="evidence" value="ECO:0007669"/>
    <property type="project" value="TreeGrafter"/>
</dbReference>
<dbReference type="CDD" id="cd00067">
    <property type="entry name" value="GAL4"/>
    <property type="match status" value="1"/>
</dbReference>
<dbReference type="GO" id="GO:0006351">
    <property type="term" value="P:DNA-templated transcription"/>
    <property type="evidence" value="ECO:0007669"/>
    <property type="project" value="InterPro"/>
</dbReference>
<dbReference type="RefSeq" id="XP_044651114.1">
    <property type="nucleotide sequence ID" value="XM_044795179.1"/>
</dbReference>
<proteinExistence type="predicted"/>
<keyword evidence="5" id="KW-0804">Transcription</keyword>
<dbReference type="GeneID" id="68285672"/>
<evidence type="ECO:0000313" key="8">
    <source>
        <dbReference type="EMBL" id="GIZ36627.1"/>
    </source>
</evidence>
<accession>A0A9P3C4N7</accession>
<dbReference type="InterPro" id="IPR036864">
    <property type="entry name" value="Zn2-C6_fun-type_DNA-bd_sf"/>
</dbReference>
<protein>
    <recommendedName>
        <fullName evidence="7">Zn(2)-C6 fungal-type domain-containing protein</fullName>
    </recommendedName>
</protein>
<organism evidence="8 9">
    <name type="scientific">Cercospora kikuchii</name>
    <dbReference type="NCBI Taxonomy" id="84275"/>
    <lineage>
        <taxon>Eukaryota</taxon>
        <taxon>Fungi</taxon>
        <taxon>Dikarya</taxon>
        <taxon>Ascomycota</taxon>
        <taxon>Pezizomycotina</taxon>
        <taxon>Dothideomycetes</taxon>
        <taxon>Dothideomycetidae</taxon>
        <taxon>Mycosphaerellales</taxon>
        <taxon>Mycosphaerellaceae</taxon>
        <taxon>Cercospora</taxon>
    </lineage>
</organism>
<dbReference type="AlphaFoldDB" id="A0A9P3C4N7"/>
<dbReference type="PANTHER" id="PTHR47540:SF6">
    <property type="entry name" value="ZN(II)2CYS6 TRANSCRIPTION FACTOR (EUROFUNG)"/>
    <property type="match status" value="1"/>
</dbReference>
<evidence type="ECO:0000256" key="2">
    <source>
        <dbReference type="ARBA" id="ARBA00022723"/>
    </source>
</evidence>
<dbReference type="Pfam" id="PF00172">
    <property type="entry name" value="Zn_clus"/>
    <property type="match status" value="1"/>
</dbReference>
<keyword evidence="2" id="KW-0479">Metal-binding</keyword>
<dbReference type="GO" id="GO:0000981">
    <property type="term" value="F:DNA-binding transcription factor activity, RNA polymerase II-specific"/>
    <property type="evidence" value="ECO:0007669"/>
    <property type="project" value="InterPro"/>
</dbReference>
<keyword evidence="9" id="KW-1185">Reference proteome</keyword>
<dbReference type="GO" id="GO:0008270">
    <property type="term" value="F:zinc ion binding"/>
    <property type="evidence" value="ECO:0007669"/>
    <property type="project" value="InterPro"/>
</dbReference>
<dbReference type="InterPro" id="IPR051711">
    <property type="entry name" value="Stress_Response_Reg"/>
</dbReference>
<dbReference type="InterPro" id="IPR001138">
    <property type="entry name" value="Zn2Cys6_DnaBD"/>
</dbReference>
<keyword evidence="6" id="KW-0539">Nucleus</keyword>
<evidence type="ECO:0000313" key="9">
    <source>
        <dbReference type="Proteomes" id="UP000825890"/>
    </source>
</evidence>
<evidence type="ECO:0000256" key="3">
    <source>
        <dbReference type="ARBA" id="ARBA00023015"/>
    </source>
</evidence>
<dbReference type="PROSITE" id="PS00463">
    <property type="entry name" value="ZN2_CY6_FUNGAL_1"/>
    <property type="match status" value="1"/>
</dbReference>
<sequence length="678" mass="75558">MNSGERPAKRRKRAVACKRCHKHKIKCSGEQPCQSCQQANVAAQCDFPSRDRQVTVQESYIQKLQAQVRELKAQVGPSASCPSLAEDNTSAAEQRTEVNAAADADLPNILLELRHGKSPNSALPFAGEASCTAFSDRLLHCIDRSQDVVSHSALPDHISGPMFNRQMSSNYQLPDRVRASLLIRRVDRFIGNNYQLFLKKSFFIKFDDAYALNDSSDLLWGCHLFALLALGELYSCYHAEPTNGKDVPGTAYFLQAIALLQDDYEHPSVEQVQVLLLLSFYANCIGRLQSAHVYCGIALRSSISLGLHRSRSTTTGLSRKDQEHRRRIWWTLYLFDRLISSKLGFPLGIRDEDIDVEMPSSASLTPDEQQEFHDPKHLCAHVKLSRITGSILTDVYCLPNHGTTTFVRRVHRVLNQLRKWDSELPSELRIQADNSARNLYTLHMHYHLCIIQTTRPILLHIFTTKLQSSNATPSHSFSPTTLALADACKQSAMSTNHLLSRLFIEGNLAVFGYFDSHYIFSSTLILIIAGTMEPAAKLSEAVQMAFSLLSTMASNGNVSAKDYLRRLEKIQNSIATTHNASFTAKAALMPARVLAVTGADAATLTAPDAYQNNPGPEWPISGSFFQDDAVQPSDPLGNPFIEDFLAEKAFEWPSGPSPQQDIFRQFTHELGDELIFGL</sequence>
<dbReference type="GO" id="GO:0045944">
    <property type="term" value="P:positive regulation of transcription by RNA polymerase II"/>
    <property type="evidence" value="ECO:0007669"/>
    <property type="project" value="TreeGrafter"/>
</dbReference>
<dbReference type="Proteomes" id="UP000825890">
    <property type="component" value="Unassembled WGS sequence"/>
</dbReference>
<dbReference type="Gene3D" id="4.10.240.10">
    <property type="entry name" value="Zn(2)-C6 fungal-type DNA-binding domain"/>
    <property type="match status" value="1"/>
</dbReference>
<dbReference type="SUPFAM" id="SSF57701">
    <property type="entry name" value="Zn2/Cys6 DNA-binding domain"/>
    <property type="match status" value="1"/>
</dbReference>
<keyword evidence="3" id="KW-0805">Transcription regulation</keyword>
<feature type="domain" description="Zn(2)-C6 fungal-type" evidence="7">
    <location>
        <begin position="16"/>
        <end position="47"/>
    </location>
</feature>
<dbReference type="InterPro" id="IPR007219">
    <property type="entry name" value="XnlR_reg_dom"/>
</dbReference>
<comment type="subcellular location">
    <subcellularLocation>
        <location evidence="1">Nucleus</location>
    </subcellularLocation>
</comment>
<keyword evidence="4" id="KW-0238">DNA-binding</keyword>
<dbReference type="OrthoDB" id="3364175at2759"/>
<name>A0A9P3C4N7_9PEZI</name>
<dbReference type="SMART" id="SM00066">
    <property type="entry name" value="GAL4"/>
    <property type="match status" value="1"/>
</dbReference>
<dbReference type="SMART" id="SM00906">
    <property type="entry name" value="Fungal_trans"/>
    <property type="match status" value="1"/>
</dbReference>
<dbReference type="Pfam" id="PF04082">
    <property type="entry name" value="Fungal_trans"/>
    <property type="match status" value="1"/>
</dbReference>
<comment type="caution">
    <text evidence="8">The sequence shown here is derived from an EMBL/GenBank/DDBJ whole genome shotgun (WGS) entry which is preliminary data.</text>
</comment>
<evidence type="ECO:0000256" key="4">
    <source>
        <dbReference type="ARBA" id="ARBA00023125"/>
    </source>
</evidence>
<dbReference type="PANTHER" id="PTHR47540">
    <property type="entry name" value="THIAMINE REPRESSIBLE GENES REGULATORY PROTEIN THI5"/>
    <property type="match status" value="1"/>
</dbReference>
<gene>
    <name evidence="8" type="ORF">CKM354_000009700</name>
</gene>